<gene>
    <name evidence="2" type="ORF">FF098_007455</name>
    <name evidence="1" type="ORF">GCM10011355_14990</name>
</gene>
<accession>A0A8J3A702</accession>
<proteinExistence type="predicted"/>
<dbReference type="AlphaFoldDB" id="A0A8J3A702"/>
<dbReference type="EMBL" id="VCJR02000001">
    <property type="protein sequence ID" value="NHK27733.1"/>
    <property type="molecule type" value="Genomic_DNA"/>
</dbReference>
<dbReference type="Proteomes" id="UP000818603">
    <property type="component" value="Unassembled WGS sequence"/>
</dbReference>
<dbReference type="InterPro" id="IPR016024">
    <property type="entry name" value="ARM-type_fold"/>
</dbReference>
<evidence type="ECO:0000313" key="4">
    <source>
        <dbReference type="Proteomes" id="UP000818603"/>
    </source>
</evidence>
<organism evidence="1 3">
    <name type="scientific">Aquisalinus luteolus</name>
    <dbReference type="NCBI Taxonomy" id="1566827"/>
    <lineage>
        <taxon>Bacteria</taxon>
        <taxon>Pseudomonadati</taxon>
        <taxon>Pseudomonadota</taxon>
        <taxon>Alphaproteobacteria</taxon>
        <taxon>Parvularculales</taxon>
        <taxon>Parvularculaceae</taxon>
        <taxon>Aquisalinus</taxon>
    </lineage>
</organism>
<dbReference type="Proteomes" id="UP000621856">
    <property type="component" value="Unassembled WGS sequence"/>
</dbReference>
<protein>
    <submittedName>
        <fullName evidence="1">Uncharacterized protein</fullName>
    </submittedName>
</protein>
<name>A0A8J3A702_9PROT</name>
<reference evidence="1" key="3">
    <citation type="submission" date="2020-09" db="EMBL/GenBank/DDBJ databases">
        <authorList>
            <person name="Sun Q."/>
            <person name="Zhou Y."/>
        </authorList>
    </citation>
    <scope>NUCLEOTIDE SEQUENCE</scope>
    <source>
        <strain evidence="1">CGMCC 1.14984</strain>
    </source>
</reference>
<reference evidence="1" key="1">
    <citation type="journal article" date="2014" name="Int. J. Syst. Evol. Microbiol.">
        <title>Complete genome sequence of Corynebacterium casei LMG S-19264T (=DSM 44701T), isolated from a smear-ripened cheese.</title>
        <authorList>
            <consortium name="US DOE Joint Genome Institute (JGI-PGF)"/>
            <person name="Walter F."/>
            <person name="Albersmeier A."/>
            <person name="Kalinowski J."/>
            <person name="Ruckert C."/>
        </authorList>
    </citation>
    <scope>NUCLEOTIDE SEQUENCE</scope>
    <source>
        <strain evidence="1">CGMCC 1.14984</strain>
    </source>
</reference>
<sequence>MTDIANRLARDLEQYDGRAITLLSECYARHASKPGFVDGLIVLIGHDRDETSDGATWMLKYHCEQSSPLAKGYTKQLIEKLGSIHSWQSCLHVCQCADYFEVSIEDAQIYAEWLAPLTIHQRPFIRAWSMHALCRLAEQHDQFSSLATKAKQNALNDPASSVRARARNI</sequence>
<comment type="caution">
    <text evidence="1">The sequence shown here is derived from an EMBL/GenBank/DDBJ whole genome shotgun (WGS) entry which is preliminary data.</text>
</comment>
<dbReference type="EMBL" id="BMGZ01000001">
    <property type="protein sequence ID" value="GGH96335.1"/>
    <property type="molecule type" value="Genomic_DNA"/>
</dbReference>
<keyword evidence="4" id="KW-1185">Reference proteome</keyword>
<dbReference type="SUPFAM" id="SSF48371">
    <property type="entry name" value="ARM repeat"/>
    <property type="match status" value="1"/>
</dbReference>
<evidence type="ECO:0000313" key="1">
    <source>
        <dbReference type="EMBL" id="GGH96335.1"/>
    </source>
</evidence>
<evidence type="ECO:0000313" key="2">
    <source>
        <dbReference type="EMBL" id="NHK27733.1"/>
    </source>
</evidence>
<evidence type="ECO:0000313" key="3">
    <source>
        <dbReference type="Proteomes" id="UP000621856"/>
    </source>
</evidence>
<reference evidence="2 4" key="2">
    <citation type="submission" date="2020-02" db="EMBL/GenBank/DDBJ databases">
        <title>Genome sequence of Parvularcula flava strain NH6-79.</title>
        <authorList>
            <person name="Abdul Karim M.H."/>
            <person name="Lam M.Q."/>
            <person name="Chen S.J."/>
            <person name="Yahya A."/>
            <person name="Shahir S."/>
            <person name="Shamsir M.S."/>
            <person name="Chong C.S."/>
        </authorList>
    </citation>
    <scope>NUCLEOTIDE SEQUENCE [LARGE SCALE GENOMIC DNA]</scope>
    <source>
        <strain evidence="2 4">NH6-79</strain>
    </source>
</reference>
<dbReference type="RefSeq" id="WP_155138926.1">
    <property type="nucleotide sequence ID" value="NZ_BMGZ01000001.1"/>
</dbReference>